<comment type="caution">
    <text evidence="1">The sequence shown here is derived from an EMBL/GenBank/DDBJ whole genome shotgun (WGS) entry which is preliminary data.</text>
</comment>
<protein>
    <submittedName>
        <fullName evidence="1">Uncharacterized protein</fullName>
    </submittedName>
</protein>
<reference evidence="1 2" key="1">
    <citation type="journal article" date="2020" name="ISME J.">
        <title>Uncovering the hidden diversity of litter-decomposition mechanisms in mushroom-forming fungi.</title>
        <authorList>
            <person name="Floudas D."/>
            <person name="Bentzer J."/>
            <person name="Ahren D."/>
            <person name="Johansson T."/>
            <person name="Persson P."/>
            <person name="Tunlid A."/>
        </authorList>
    </citation>
    <scope>NUCLEOTIDE SEQUENCE [LARGE SCALE GENOMIC DNA]</scope>
    <source>
        <strain evidence="1 2">CBS 146.42</strain>
    </source>
</reference>
<dbReference type="AlphaFoldDB" id="A0A8H5LDQ8"/>
<evidence type="ECO:0000313" key="2">
    <source>
        <dbReference type="Proteomes" id="UP000559027"/>
    </source>
</evidence>
<accession>A0A8H5LDQ8</accession>
<keyword evidence="2" id="KW-1185">Reference proteome</keyword>
<organism evidence="1 2">
    <name type="scientific">Leucocoprinus leucothites</name>
    <dbReference type="NCBI Taxonomy" id="201217"/>
    <lineage>
        <taxon>Eukaryota</taxon>
        <taxon>Fungi</taxon>
        <taxon>Dikarya</taxon>
        <taxon>Basidiomycota</taxon>
        <taxon>Agaricomycotina</taxon>
        <taxon>Agaricomycetes</taxon>
        <taxon>Agaricomycetidae</taxon>
        <taxon>Agaricales</taxon>
        <taxon>Agaricineae</taxon>
        <taxon>Agaricaceae</taxon>
        <taxon>Leucocoprinus</taxon>
    </lineage>
</organism>
<gene>
    <name evidence="1" type="ORF">D9756_003888</name>
</gene>
<dbReference type="Proteomes" id="UP000559027">
    <property type="component" value="Unassembled WGS sequence"/>
</dbReference>
<evidence type="ECO:0000313" key="1">
    <source>
        <dbReference type="EMBL" id="KAF5356316.1"/>
    </source>
</evidence>
<sequence>MTSHASASTSNCVPFTDVAQLQGRAQKEQQRKTLMVTPVKKHNQPFKTRYPFAFIAPPVTTHNLKPFIRALSQEEYNVV</sequence>
<proteinExistence type="predicted"/>
<dbReference type="EMBL" id="JAACJO010000007">
    <property type="protein sequence ID" value="KAF5356316.1"/>
    <property type="molecule type" value="Genomic_DNA"/>
</dbReference>
<name>A0A8H5LDQ8_9AGAR</name>